<accession>A0A0C3NKZ7</accession>
<keyword evidence="2" id="KW-1185">Reference proteome</keyword>
<dbReference type="HOGENOM" id="CLU_567544_0_0_1"/>
<name>A0A0C3NKZ7_PHLG1</name>
<proteinExistence type="predicted"/>
<dbReference type="OrthoDB" id="2802955at2759"/>
<gene>
    <name evidence="1" type="ORF">PHLGIDRAFT_487889</name>
</gene>
<evidence type="ECO:0000313" key="1">
    <source>
        <dbReference type="EMBL" id="KIP05699.1"/>
    </source>
</evidence>
<evidence type="ECO:0000313" key="2">
    <source>
        <dbReference type="Proteomes" id="UP000053257"/>
    </source>
</evidence>
<protein>
    <submittedName>
        <fullName evidence="1">Uncharacterized protein</fullName>
    </submittedName>
</protein>
<reference evidence="1 2" key="1">
    <citation type="journal article" date="2014" name="PLoS Genet.">
        <title>Analysis of the Phlebiopsis gigantea genome, transcriptome and secretome provides insight into its pioneer colonization strategies of wood.</title>
        <authorList>
            <person name="Hori C."/>
            <person name="Ishida T."/>
            <person name="Igarashi K."/>
            <person name="Samejima M."/>
            <person name="Suzuki H."/>
            <person name="Master E."/>
            <person name="Ferreira P."/>
            <person name="Ruiz-Duenas F.J."/>
            <person name="Held B."/>
            <person name="Canessa P."/>
            <person name="Larrondo L.F."/>
            <person name="Schmoll M."/>
            <person name="Druzhinina I.S."/>
            <person name="Kubicek C.P."/>
            <person name="Gaskell J.A."/>
            <person name="Kersten P."/>
            <person name="St John F."/>
            <person name="Glasner J."/>
            <person name="Sabat G."/>
            <person name="Splinter BonDurant S."/>
            <person name="Syed K."/>
            <person name="Yadav J."/>
            <person name="Mgbeahuruike A.C."/>
            <person name="Kovalchuk A."/>
            <person name="Asiegbu F.O."/>
            <person name="Lackner G."/>
            <person name="Hoffmeister D."/>
            <person name="Rencoret J."/>
            <person name="Gutierrez A."/>
            <person name="Sun H."/>
            <person name="Lindquist E."/>
            <person name="Barry K."/>
            <person name="Riley R."/>
            <person name="Grigoriev I.V."/>
            <person name="Henrissat B."/>
            <person name="Kues U."/>
            <person name="Berka R.M."/>
            <person name="Martinez A.T."/>
            <person name="Covert S.F."/>
            <person name="Blanchette R.A."/>
            <person name="Cullen D."/>
        </authorList>
    </citation>
    <scope>NUCLEOTIDE SEQUENCE [LARGE SCALE GENOMIC DNA]</scope>
    <source>
        <strain evidence="1 2">11061_1 CR5-6</strain>
    </source>
</reference>
<dbReference type="EMBL" id="KN840536">
    <property type="protein sequence ID" value="KIP05699.1"/>
    <property type="molecule type" value="Genomic_DNA"/>
</dbReference>
<dbReference type="AlphaFoldDB" id="A0A0C3NKZ7"/>
<organism evidence="1 2">
    <name type="scientific">Phlebiopsis gigantea (strain 11061_1 CR5-6)</name>
    <name type="common">White-rot fungus</name>
    <name type="synonym">Peniophora gigantea</name>
    <dbReference type="NCBI Taxonomy" id="745531"/>
    <lineage>
        <taxon>Eukaryota</taxon>
        <taxon>Fungi</taxon>
        <taxon>Dikarya</taxon>
        <taxon>Basidiomycota</taxon>
        <taxon>Agaricomycotina</taxon>
        <taxon>Agaricomycetes</taxon>
        <taxon>Polyporales</taxon>
        <taxon>Phanerochaetaceae</taxon>
        <taxon>Phlebiopsis</taxon>
    </lineage>
</organism>
<sequence length="489" mass="54637">MTSMYRLSLGPEIPPEVLDCFVYFLSGGHADRFWDEEPTTGEPPPLNVTKRNLGLCSLVCKRWAKGLRGKIFGGLTLRSHDDARTFIDLVHSTFWPEDLSIAPHLILLNLRQDIRQCSWVHNVMQYAPCFKSLLPKLLHVTLVLWSSYVEGEPETPFPKTIYHHLPLTLPPAPFYGLTLQKSSFSSVDHLISLIASTSLAELRFQSPRWEGLLMSSNPIKQLRPTRKPLTYIIVTESTASDSETSTSLKPSPMGLLVWLLATARHLPQALAQDTSQHMRIIHTARSEISAMAKLIQSSWGSCQCALCAYRLAHPSSFDGSARLTVDWRYDAPRSGYPNLAPLALVSSGSGHHVLDFSVQDHEWCLRLSPQGNISQVEFNLGNLGKFYRSSGLDVPNNLTAFFEHLNFDFPSLDKVIADLDLPHATSYKVVMGHESSKPRSVRSCLAAEAVRLKMPRVQRSGRLEVEIRNSLIAALKYAPDVETEEVAVS</sequence>
<dbReference type="Proteomes" id="UP000053257">
    <property type="component" value="Unassembled WGS sequence"/>
</dbReference>